<dbReference type="Pfam" id="PF13560">
    <property type="entry name" value="HTH_31"/>
    <property type="match status" value="1"/>
</dbReference>
<keyword evidence="4" id="KW-1185">Reference proteome</keyword>
<feature type="compositionally biased region" description="Basic and acidic residues" evidence="1">
    <location>
        <begin position="162"/>
        <end position="173"/>
    </location>
</feature>
<dbReference type="InterPro" id="IPR001387">
    <property type="entry name" value="Cro/C1-type_HTH"/>
</dbReference>
<dbReference type="RefSeq" id="WP_141847011.1">
    <property type="nucleotide sequence ID" value="NZ_BAAAPR010000016.1"/>
</dbReference>
<dbReference type="AlphaFoldDB" id="A0A542DXV7"/>
<evidence type="ECO:0000313" key="3">
    <source>
        <dbReference type="EMBL" id="TQJ07764.1"/>
    </source>
</evidence>
<dbReference type="SMART" id="SM00530">
    <property type="entry name" value="HTH_XRE"/>
    <property type="match status" value="1"/>
</dbReference>
<accession>A0A542DXV7</accession>
<proteinExistence type="predicted"/>
<protein>
    <submittedName>
        <fullName evidence="3">Transcriptional regulator with XRE-family HTH domain</fullName>
    </submittedName>
</protein>
<dbReference type="CDD" id="cd00093">
    <property type="entry name" value="HTH_XRE"/>
    <property type="match status" value="1"/>
</dbReference>
<evidence type="ECO:0000259" key="2">
    <source>
        <dbReference type="PROSITE" id="PS50943"/>
    </source>
</evidence>
<dbReference type="Gene3D" id="1.10.260.40">
    <property type="entry name" value="lambda repressor-like DNA-binding domains"/>
    <property type="match status" value="1"/>
</dbReference>
<comment type="caution">
    <text evidence="3">The sequence shown here is derived from an EMBL/GenBank/DDBJ whole genome shotgun (WGS) entry which is preliminary data.</text>
</comment>
<evidence type="ECO:0000256" key="1">
    <source>
        <dbReference type="SAM" id="MobiDB-lite"/>
    </source>
</evidence>
<feature type="compositionally biased region" description="Basic and acidic residues" evidence="1">
    <location>
        <begin position="90"/>
        <end position="104"/>
    </location>
</feature>
<feature type="region of interest" description="Disordered" evidence="1">
    <location>
        <begin position="90"/>
        <end position="202"/>
    </location>
</feature>
<name>A0A542DXV7_9MICO</name>
<feature type="region of interest" description="Disordered" evidence="1">
    <location>
        <begin position="305"/>
        <end position="355"/>
    </location>
</feature>
<evidence type="ECO:0000313" key="4">
    <source>
        <dbReference type="Proteomes" id="UP000317893"/>
    </source>
</evidence>
<dbReference type="SUPFAM" id="SSF47413">
    <property type="entry name" value="lambda repressor-like DNA-binding domains"/>
    <property type="match status" value="1"/>
</dbReference>
<feature type="domain" description="HTH cro/C1-type" evidence="2">
    <location>
        <begin position="26"/>
        <end position="70"/>
    </location>
</feature>
<sequence>MIEVAGSLGAQLGAALRTERFLRSTSQRALARELGVSKSFIGRLESGDLTGSAAAVARLVERLGLAFAIVVPDEDLGAAMVDDSPQARELAERWRRSASARHDGGSCQGDDPVPDEDGAQVGGQGGGAGGGAGGGQGGGAGGGAGDPAGAEHDRPAPGPHPPRRDDPGIERAPEGPPGWLLSSRHPEELTVPGQPPPTRAGRRVVVGTPAAWRSLRLDRFYDDPVAQVVAESWQRRAEAERVRDAAGRRMPAHVVCFPLQLPRMWWPCRHIGWDWRRRPIWSWRRHPLWVVEVLVTGPNPPPVGAHPFGGCPLQGHPSEDTRGDWPPDPSRRADPQRRRRRPGTPSGEGGAHWPA</sequence>
<feature type="compositionally biased region" description="Gly residues" evidence="1">
    <location>
        <begin position="120"/>
        <end position="146"/>
    </location>
</feature>
<organism evidence="3 4">
    <name type="scientific">Lapillicoccus jejuensis</name>
    <dbReference type="NCBI Taxonomy" id="402171"/>
    <lineage>
        <taxon>Bacteria</taxon>
        <taxon>Bacillati</taxon>
        <taxon>Actinomycetota</taxon>
        <taxon>Actinomycetes</taxon>
        <taxon>Micrococcales</taxon>
        <taxon>Intrasporangiaceae</taxon>
        <taxon>Lapillicoccus</taxon>
    </lineage>
</organism>
<dbReference type="InterPro" id="IPR010982">
    <property type="entry name" value="Lambda_DNA-bd_dom_sf"/>
</dbReference>
<gene>
    <name evidence="3" type="ORF">FB458_0832</name>
</gene>
<dbReference type="EMBL" id="VFMN01000001">
    <property type="protein sequence ID" value="TQJ07764.1"/>
    <property type="molecule type" value="Genomic_DNA"/>
</dbReference>
<dbReference type="PROSITE" id="PS50943">
    <property type="entry name" value="HTH_CROC1"/>
    <property type="match status" value="1"/>
</dbReference>
<feature type="compositionally biased region" description="Gly residues" evidence="1">
    <location>
        <begin position="346"/>
        <end position="355"/>
    </location>
</feature>
<reference evidence="3 4" key="1">
    <citation type="submission" date="2019-06" db="EMBL/GenBank/DDBJ databases">
        <title>Sequencing the genomes of 1000 actinobacteria strains.</title>
        <authorList>
            <person name="Klenk H.-P."/>
        </authorList>
    </citation>
    <scope>NUCLEOTIDE SEQUENCE [LARGE SCALE GENOMIC DNA]</scope>
    <source>
        <strain evidence="3 4">DSM 18607</strain>
    </source>
</reference>
<feature type="compositionally biased region" description="Basic and acidic residues" evidence="1">
    <location>
        <begin position="317"/>
        <end position="336"/>
    </location>
</feature>
<dbReference type="GO" id="GO:0003677">
    <property type="term" value="F:DNA binding"/>
    <property type="evidence" value="ECO:0007669"/>
    <property type="project" value="InterPro"/>
</dbReference>
<dbReference type="Proteomes" id="UP000317893">
    <property type="component" value="Unassembled WGS sequence"/>
</dbReference>
<dbReference type="OrthoDB" id="9803379at2"/>